<evidence type="ECO:0000313" key="6">
    <source>
        <dbReference type="EMBL" id="KAL3628636.1"/>
    </source>
</evidence>
<dbReference type="Proteomes" id="UP001632038">
    <property type="component" value="Unassembled WGS sequence"/>
</dbReference>
<comment type="similarity">
    <text evidence="2 5">Belongs to the metallothionein superfamily. Type 15 family.</text>
</comment>
<accession>A0ABD3CH27</accession>
<keyword evidence="3 5" id="KW-0479">Metal-binding</keyword>
<dbReference type="InterPro" id="IPR000347">
    <property type="entry name" value="Metalthion_15p"/>
</dbReference>
<evidence type="ECO:0000256" key="2">
    <source>
        <dbReference type="ARBA" id="ARBA00005802"/>
    </source>
</evidence>
<evidence type="ECO:0000313" key="7">
    <source>
        <dbReference type="Proteomes" id="UP001632038"/>
    </source>
</evidence>
<gene>
    <name evidence="6" type="ORF">CASFOL_027682</name>
</gene>
<keyword evidence="4 5" id="KW-0480">Metal-thiolate cluster</keyword>
<dbReference type="Pfam" id="PF01439">
    <property type="entry name" value="Metallothio_2"/>
    <property type="match status" value="1"/>
</dbReference>
<dbReference type="EMBL" id="JAVIJP010000036">
    <property type="protein sequence ID" value="KAL3628636.1"/>
    <property type="molecule type" value="Genomic_DNA"/>
</dbReference>
<reference evidence="7" key="1">
    <citation type="journal article" date="2024" name="IScience">
        <title>Strigolactones Initiate the Formation of Haustorium-like Structures in Castilleja.</title>
        <authorList>
            <person name="Buerger M."/>
            <person name="Peterson D."/>
            <person name="Chory J."/>
        </authorList>
    </citation>
    <scope>NUCLEOTIDE SEQUENCE [LARGE SCALE GENOMIC DNA]</scope>
</reference>
<dbReference type="PANTHER" id="PTHR33543">
    <property type="entry name" value="METALLOTHIONEIN-LIKE PROTEIN 2A"/>
    <property type="match status" value="1"/>
</dbReference>
<dbReference type="AlphaFoldDB" id="A0ABD3CH27"/>
<protein>
    <recommendedName>
        <fullName evidence="5">Metallothionein-like protein</fullName>
    </recommendedName>
</protein>
<name>A0ABD3CH27_9LAMI</name>
<keyword evidence="7" id="KW-1185">Reference proteome</keyword>
<evidence type="ECO:0000256" key="1">
    <source>
        <dbReference type="ARBA" id="ARBA00002568"/>
    </source>
</evidence>
<evidence type="ECO:0000256" key="5">
    <source>
        <dbReference type="RuleBase" id="RU369052"/>
    </source>
</evidence>
<evidence type="ECO:0000256" key="3">
    <source>
        <dbReference type="ARBA" id="ARBA00022723"/>
    </source>
</evidence>
<dbReference type="PANTHER" id="PTHR33543:SF37">
    <property type="entry name" value="METALLOTHIONEIN-LIKE PROTEIN 4B"/>
    <property type="match status" value="1"/>
</dbReference>
<organism evidence="6 7">
    <name type="scientific">Castilleja foliolosa</name>
    <dbReference type="NCBI Taxonomy" id="1961234"/>
    <lineage>
        <taxon>Eukaryota</taxon>
        <taxon>Viridiplantae</taxon>
        <taxon>Streptophyta</taxon>
        <taxon>Embryophyta</taxon>
        <taxon>Tracheophyta</taxon>
        <taxon>Spermatophyta</taxon>
        <taxon>Magnoliopsida</taxon>
        <taxon>eudicotyledons</taxon>
        <taxon>Gunneridae</taxon>
        <taxon>Pentapetalae</taxon>
        <taxon>asterids</taxon>
        <taxon>lamiids</taxon>
        <taxon>Lamiales</taxon>
        <taxon>Orobanchaceae</taxon>
        <taxon>Pedicularideae</taxon>
        <taxon>Castillejinae</taxon>
        <taxon>Castilleja</taxon>
    </lineage>
</organism>
<proteinExistence type="inferred from homology"/>
<comment type="function">
    <text evidence="1 5">Metallothioneins have a high content of cysteine residues that bind various heavy metals.</text>
</comment>
<dbReference type="GO" id="GO:0046872">
    <property type="term" value="F:metal ion binding"/>
    <property type="evidence" value="ECO:0007669"/>
    <property type="project" value="UniProtKB-UniRule"/>
</dbReference>
<evidence type="ECO:0000256" key="4">
    <source>
        <dbReference type="ARBA" id="ARBA00022851"/>
    </source>
</evidence>
<comment type="caution">
    <text evidence="6">The sequence shown here is derived from an EMBL/GenBank/DDBJ whole genome shotgun (WGS) entry which is preliminary data.</text>
</comment>
<sequence length="79" mass="7812">MSCCGGKCGCGSTCKCGNGCSGCGMYPGLDYSEAAGETTQAVILGVSSQKINFEGAEMGVAENGCKCGANCNCDPCSCK</sequence>